<evidence type="ECO:0000313" key="2">
    <source>
        <dbReference type="Proteomes" id="UP000269221"/>
    </source>
</evidence>
<sequence>MDSGIKCILRKLADDTKFCDGAVDTLEGRDNAIQTDLDRFERWFDANFSNFNKEKCKVLHLSHCNPRHSNGLGTEMIESSPGTQKEMKQQPQIIVVCFYFIIRRNSGKGKRHPMKFALTDWED</sequence>
<evidence type="ECO:0008006" key="3">
    <source>
        <dbReference type="Google" id="ProtNLM"/>
    </source>
</evidence>
<comment type="caution">
    <text evidence="1">The sequence shown here is derived from an EMBL/GenBank/DDBJ whole genome shotgun (WGS) entry which is preliminary data.</text>
</comment>
<accession>A0A3M0JZ31</accession>
<reference evidence="1 2" key="1">
    <citation type="submission" date="2018-07" db="EMBL/GenBank/DDBJ databases">
        <title>A high quality draft genome assembly of the barn swallow (H. rustica rustica).</title>
        <authorList>
            <person name="Formenti G."/>
            <person name="Chiara M."/>
            <person name="Poveda L."/>
            <person name="Francoijs K.-J."/>
            <person name="Bonisoli-Alquati A."/>
            <person name="Canova L."/>
            <person name="Gianfranceschi L."/>
            <person name="Horner D.S."/>
            <person name="Saino N."/>
        </authorList>
    </citation>
    <scope>NUCLEOTIDE SEQUENCE [LARGE SCALE GENOMIC DNA]</scope>
    <source>
        <strain evidence="1">Chelidonia</strain>
        <tissue evidence="1">Blood</tissue>
    </source>
</reference>
<gene>
    <name evidence="1" type="ORF">DUI87_18602</name>
</gene>
<dbReference type="STRING" id="333673.A0A3M0JZ31"/>
<proteinExistence type="predicted"/>
<organism evidence="1 2">
    <name type="scientific">Hirundo rustica rustica</name>
    <dbReference type="NCBI Taxonomy" id="333673"/>
    <lineage>
        <taxon>Eukaryota</taxon>
        <taxon>Metazoa</taxon>
        <taxon>Chordata</taxon>
        <taxon>Craniata</taxon>
        <taxon>Vertebrata</taxon>
        <taxon>Euteleostomi</taxon>
        <taxon>Archelosauria</taxon>
        <taxon>Archosauria</taxon>
        <taxon>Dinosauria</taxon>
        <taxon>Saurischia</taxon>
        <taxon>Theropoda</taxon>
        <taxon>Coelurosauria</taxon>
        <taxon>Aves</taxon>
        <taxon>Neognathae</taxon>
        <taxon>Neoaves</taxon>
        <taxon>Telluraves</taxon>
        <taxon>Australaves</taxon>
        <taxon>Passeriformes</taxon>
        <taxon>Sylvioidea</taxon>
        <taxon>Hirundinidae</taxon>
        <taxon>Hirundo</taxon>
    </lineage>
</organism>
<dbReference type="OrthoDB" id="446293at2759"/>
<keyword evidence="2" id="KW-1185">Reference proteome</keyword>
<protein>
    <recommendedName>
        <fullName evidence="3">Rna-directed dna polymerase from mobile element jockey-like</fullName>
    </recommendedName>
</protein>
<evidence type="ECO:0000313" key="1">
    <source>
        <dbReference type="EMBL" id="RMC05411.1"/>
    </source>
</evidence>
<dbReference type="EMBL" id="QRBI01000123">
    <property type="protein sequence ID" value="RMC05411.1"/>
    <property type="molecule type" value="Genomic_DNA"/>
</dbReference>
<dbReference type="Proteomes" id="UP000269221">
    <property type="component" value="Unassembled WGS sequence"/>
</dbReference>
<name>A0A3M0JZ31_HIRRU</name>
<dbReference type="AlphaFoldDB" id="A0A3M0JZ31"/>